<gene>
    <name evidence="2" type="ORF">PIB30_054830</name>
</gene>
<evidence type="ECO:0000256" key="1">
    <source>
        <dbReference type="SAM" id="MobiDB-lite"/>
    </source>
</evidence>
<feature type="compositionally biased region" description="Polar residues" evidence="1">
    <location>
        <begin position="80"/>
        <end position="93"/>
    </location>
</feature>
<feature type="region of interest" description="Disordered" evidence="1">
    <location>
        <begin position="80"/>
        <end position="108"/>
    </location>
</feature>
<comment type="caution">
    <text evidence="2">The sequence shown here is derived from an EMBL/GenBank/DDBJ whole genome shotgun (WGS) entry which is preliminary data.</text>
</comment>
<protein>
    <submittedName>
        <fullName evidence="2">Uncharacterized protein</fullName>
    </submittedName>
</protein>
<sequence>MRIEGLRVYTFSCVRRGKRRRRCNSSEGGSCGGRTSHRVYGDRTLGGGSFVNGDGGIAEENDGRTFFPFRRVSLSSKTLPSTTAMASSMNNGSEVMESDGYDSDRGRSTRRRLSLYAGFGDRGDGSPFPSPAPSQLSPFLSLFFVSLLCVC</sequence>
<evidence type="ECO:0000313" key="2">
    <source>
        <dbReference type="EMBL" id="MED6111707.1"/>
    </source>
</evidence>
<dbReference type="Proteomes" id="UP001341840">
    <property type="component" value="Unassembled WGS sequence"/>
</dbReference>
<keyword evidence="3" id="KW-1185">Reference proteome</keyword>
<evidence type="ECO:0000313" key="3">
    <source>
        <dbReference type="Proteomes" id="UP001341840"/>
    </source>
</evidence>
<reference evidence="2 3" key="1">
    <citation type="journal article" date="2023" name="Plants (Basel)">
        <title>Bridging the Gap: Combining Genomics and Transcriptomics Approaches to Understand Stylosanthes scabra, an Orphan Legume from the Brazilian Caatinga.</title>
        <authorList>
            <person name="Ferreira-Neto J.R.C."/>
            <person name="da Silva M.D."/>
            <person name="Binneck E."/>
            <person name="de Melo N.F."/>
            <person name="da Silva R.H."/>
            <person name="de Melo A.L.T.M."/>
            <person name="Pandolfi V."/>
            <person name="Bustamante F.O."/>
            <person name="Brasileiro-Vidal A.C."/>
            <person name="Benko-Iseppon A.M."/>
        </authorList>
    </citation>
    <scope>NUCLEOTIDE SEQUENCE [LARGE SCALE GENOMIC DNA]</scope>
    <source>
        <tissue evidence="2">Leaves</tissue>
    </source>
</reference>
<name>A0ABU6QIC0_9FABA</name>
<organism evidence="2 3">
    <name type="scientific">Stylosanthes scabra</name>
    <dbReference type="NCBI Taxonomy" id="79078"/>
    <lineage>
        <taxon>Eukaryota</taxon>
        <taxon>Viridiplantae</taxon>
        <taxon>Streptophyta</taxon>
        <taxon>Embryophyta</taxon>
        <taxon>Tracheophyta</taxon>
        <taxon>Spermatophyta</taxon>
        <taxon>Magnoliopsida</taxon>
        <taxon>eudicotyledons</taxon>
        <taxon>Gunneridae</taxon>
        <taxon>Pentapetalae</taxon>
        <taxon>rosids</taxon>
        <taxon>fabids</taxon>
        <taxon>Fabales</taxon>
        <taxon>Fabaceae</taxon>
        <taxon>Papilionoideae</taxon>
        <taxon>50 kb inversion clade</taxon>
        <taxon>dalbergioids sensu lato</taxon>
        <taxon>Dalbergieae</taxon>
        <taxon>Pterocarpus clade</taxon>
        <taxon>Stylosanthes</taxon>
    </lineage>
</organism>
<accession>A0ABU6QIC0</accession>
<dbReference type="EMBL" id="JASCZI010000422">
    <property type="protein sequence ID" value="MED6111707.1"/>
    <property type="molecule type" value="Genomic_DNA"/>
</dbReference>
<proteinExistence type="predicted"/>